<dbReference type="AlphaFoldDB" id="A0A8U0V951"/>
<proteinExistence type="predicted"/>
<dbReference type="PANTHER" id="PTHR37353">
    <property type="entry name" value="RIKEN CDNA 4921517D22 GENE"/>
    <property type="match status" value="1"/>
</dbReference>
<dbReference type="PANTHER" id="PTHR37353:SF1">
    <property type="entry name" value="RIKEN CDNA 4921517D22 GENE"/>
    <property type="match status" value="1"/>
</dbReference>
<evidence type="ECO:0000313" key="3">
    <source>
        <dbReference type="RefSeq" id="XP_044942026.1"/>
    </source>
</evidence>
<protein>
    <submittedName>
        <fullName evidence="3">Uncharacterized protein C9orf153 homolog</fullName>
    </submittedName>
</protein>
<evidence type="ECO:0000256" key="1">
    <source>
        <dbReference type="SAM" id="MobiDB-lite"/>
    </source>
</evidence>
<sequence>MFLSNDIHPEEGEAAAESPGCSLPELYASVEDFIKESKKSNLPKTHSISPSKAQKMLSQNLNAMSISGTDDVREEDPQPLFVCEVVRREGEKPDSVTEILYRSLLTPSLSLVERLTKSQQRLFRHGVPPPAHTFPYEILIEHSKSSSPVPVPVKEKTPGANTLGMLGISRITPENFVFADRIAKYFLVDPEKQFMDLRDLEWRYYKGLASWKHRTKDPFVDIKYDSEKRFVDSQQMPGVICPPVVCRSLFIYPQVDYPPQNAASS</sequence>
<keyword evidence="2" id="KW-1185">Reference proteome</keyword>
<dbReference type="OrthoDB" id="9945674at2759"/>
<organism evidence="2 3">
    <name type="scientific">Mustela putorius furo</name>
    <name type="common">European domestic ferret</name>
    <name type="synonym">Mustela furo</name>
    <dbReference type="NCBI Taxonomy" id="9669"/>
    <lineage>
        <taxon>Eukaryota</taxon>
        <taxon>Metazoa</taxon>
        <taxon>Chordata</taxon>
        <taxon>Craniata</taxon>
        <taxon>Vertebrata</taxon>
        <taxon>Euteleostomi</taxon>
        <taxon>Mammalia</taxon>
        <taxon>Eutheria</taxon>
        <taxon>Laurasiatheria</taxon>
        <taxon>Carnivora</taxon>
        <taxon>Caniformia</taxon>
        <taxon>Musteloidea</taxon>
        <taxon>Mustelidae</taxon>
        <taxon>Mustelinae</taxon>
        <taxon>Mustela</taxon>
    </lineage>
</organism>
<dbReference type="CTD" id="123521604"/>
<accession>A0A8U0V951</accession>
<reference evidence="3" key="1">
    <citation type="submission" date="2025-08" db="UniProtKB">
        <authorList>
            <consortium name="RefSeq"/>
        </authorList>
    </citation>
    <scope>IDENTIFICATION</scope>
    <source>
        <tissue evidence="3">Brain</tissue>
    </source>
</reference>
<dbReference type="Proteomes" id="UP000000715">
    <property type="component" value="Unplaced"/>
</dbReference>
<name>A0A8U0V951_MUSPF</name>
<dbReference type="Pfam" id="PF17673">
    <property type="entry name" value="DUF5532"/>
    <property type="match status" value="1"/>
</dbReference>
<feature type="region of interest" description="Disordered" evidence="1">
    <location>
        <begin position="1"/>
        <end position="21"/>
    </location>
</feature>
<dbReference type="InterPro" id="IPR040022">
    <property type="entry name" value="C9orf153-like"/>
</dbReference>
<gene>
    <name evidence="3" type="primary">CUNH9orf153</name>
</gene>
<dbReference type="GeneID" id="101677090"/>
<dbReference type="RefSeq" id="XP_044942026.1">
    <property type="nucleotide sequence ID" value="XM_045086091.1"/>
</dbReference>
<evidence type="ECO:0000313" key="2">
    <source>
        <dbReference type="Proteomes" id="UP000000715"/>
    </source>
</evidence>